<dbReference type="PROSITE" id="PS51682">
    <property type="entry name" value="SAM_OMT_I"/>
    <property type="match status" value="1"/>
</dbReference>
<organism evidence="5 7">
    <name type="scientific">Mammaliicoccus vitulinus</name>
    <dbReference type="NCBI Taxonomy" id="71237"/>
    <lineage>
        <taxon>Bacteria</taxon>
        <taxon>Bacillati</taxon>
        <taxon>Bacillota</taxon>
        <taxon>Bacilli</taxon>
        <taxon>Bacillales</taxon>
        <taxon>Staphylococcaceae</taxon>
        <taxon>Mammaliicoccus</taxon>
    </lineage>
</organism>
<proteinExistence type="inferred from homology"/>
<comment type="catalytic activity">
    <reaction evidence="4">
        <text>5-hydroxyuridine(34) in tRNA + S-adenosyl-L-methionine = 5-methoxyuridine(34) in tRNA + S-adenosyl-L-homocysteine + H(+)</text>
        <dbReference type="Rhea" id="RHEA:60524"/>
        <dbReference type="Rhea" id="RHEA-COMP:13381"/>
        <dbReference type="Rhea" id="RHEA-COMP:15591"/>
        <dbReference type="ChEBI" id="CHEBI:15378"/>
        <dbReference type="ChEBI" id="CHEBI:57856"/>
        <dbReference type="ChEBI" id="CHEBI:59789"/>
        <dbReference type="ChEBI" id="CHEBI:136877"/>
        <dbReference type="ChEBI" id="CHEBI:143860"/>
    </reaction>
</comment>
<dbReference type="PANTHER" id="PTHR10509">
    <property type="entry name" value="O-METHYLTRANSFERASE-RELATED"/>
    <property type="match status" value="1"/>
</dbReference>
<dbReference type="RefSeq" id="WP_016910826.1">
    <property type="nucleotide sequence ID" value="NZ_BMDF01000001.1"/>
</dbReference>
<protein>
    <recommendedName>
        <fullName evidence="4">tRNA 5-hydroxyuridine methyltransferase</fullName>
        <ecNumber evidence="4">2.1.1.-</ecNumber>
    </recommendedName>
    <alternativeName>
        <fullName evidence="4">ho5U methyltransferase</fullName>
    </alternativeName>
</protein>
<gene>
    <name evidence="4" type="primary">trmR</name>
    <name evidence="5" type="ORF">BU072_04090</name>
    <name evidence="6" type="ORF">I6J37_10505</name>
</gene>
<dbReference type="GO" id="GO:0016300">
    <property type="term" value="F:tRNA (uridine) methyltransferase activity"/>
    <property type="evidence" value="ECO:0007669"/>
    <property type="project" value="UniProtKB-UniRule"/>
</dbReference>
<comment type="similarity">
    <text evidence="4">Belongs to the class I-like SAM-binding methyltransferase superfamily. Cation-dependent O-methyltransferase family.</text>
</comment>
<evidence type="ECO:0000256" key="4">
    <source>
        <dbReference type="HAMAP-Rule" id="MF_02217"/>
    </source>
</evidence>
<reference evidence="5 7" key="1">
    <citation type="journal article" date="2016" name="Front. Microbiol.">
        <title>Comprehensive Phylogenetic Analysis of Bovine Non-aureus Staphylococci Species Based on Whole-Genome Sequencing.</title>
        <authorList>
            <person name="Naushad S."/>
            <person name="Barkema H.W."/>
            <person name="Luby C."/>
            <person name="Condas L.A."/>
            <person name="Nobrega D.B."/>
            <person name="Carson D.A."/>
            <person name="De Buck J."/>
        </authorList>
    </citation>
    <scope>NUCLEOTIDE SEQUENCE [LARGE SCALE GENOMIC DNA]</scope>
    <source>
        <strain evidence="5 7">SNUC 2204</strain>
    </source>
</reference>
<evidence type="ECO:0000313" key="8">
    <source>
        <dbReference type="Proteomes" id="UP000627155"/>
    </source>
</evidence>
<feature type="binding site" evidence="4">
    <location>
        <position position="64"/>
    </location>
    <ligand>
        <name>S-adenosyl-L-methionine</name>
        <dbReference type="ChEBI" id="CHEBI:59789"/>
    </ligand>
</feature>
<dbReference type="InterPro" id="IPR043675">
    <property type="entry name" value="TrmR_methyltr"/>
</dbReference>
<keyword evidence="1 4" id="KW-0489">Methyltransferase</keyword>
<sequence length="214" mass="24941">MDKDIEYIEQLLFQNSSQIDELRSYATEHNVPIMDKISTEFVKQIIRIKDVKNILEIGTAIGYSAMHFASCNPNLKVWTIERSEEMYEQALSNIKHYQFDNQIDVIFSDALEAYDLLPPNETFDMIFIDAAKAQSQKFFELYEPLLNNEGIIITDNILYHGFVSDIDIVRNRNVKQMVKKVQNYNQWLMNHSDYTTTLINIGDGMAISKKEHTK</sequence>
<dbReference type="AlphaFoldDB" id="A0A2T4PV87"/>
<reference evidence="5" key="2">
    <citation type="submission" date="2018-03" db="EMBL/GenBank/DDBJ databases">
        <authorList>
            <person name="Keele B.F."/>
        </authorList>
    </citation>
    <scope>NUCLEOTIDE SEQUENCE</scope>
    <source>
        <strain evidence="5">SNUC 2204</strain>
    </source>
</reference>
<dbReference type="InterPro" id="IPR029063">
    <property type="entry name" value="SAM-dependent_MTases_sf"/>
</dbReference>
<dbReference type="InterPro" id="IPR050362">
    <property type="entry name" value="Cation-dep_OMT"/>
</dbReference>
<dbReference type="GO" id="GO:0008171">
    <property type="term" value="F:O-methyltransferase activity"/>
    <property type="evidence" value="ECO:0007669"/>
    <property type="project" value="InterPro"/>
</dbReference>
<evidence type="ECO:0000256" key="1">
    <source>
        <dbReference type="ARBA" id="ARBA00022603"/>
    </source>
</evidence>
<keyword evidence="3 4" id="KW-0949">S-adenosyl-L-methionine</keyword>
<dbReference type="GO" id="GO:0030488">
    <property type="term" value="P:tRNA methylation"/>
    <property type="evidence" value="ECO:0007669"/>
    <property type="project" value="UniProtKB-UniRule"/>
</dbReference>
<dbReference type="GO" id="GO:0000287">
    <property type="term" value="F:magnesium ion binding"/>
    <property type="evidence" value="ECO:0007669"/>
    <property type="project" value="UniProtKB-UniRule"/>
</dbReference>
<dbReference type="EMBL" id="PZFK01000006">
    <property type="protein sequence ID" value="PTI30340.1"/>
    <property type="molecule type" value="Genomic_DNA"/>
</dbReference>
<evidence type="ECO:0000313" key="5">
    <source>
        <dbReference type="EMBL" id="PTI30340.1"/>
    </source>
</evidence>
<dbReference type="Proteomes" id="UP000627155">
    <property type="component" value="Chromosome"/>
</dbReference>
<comment type="function">
    <text evidence="4">Catalyzes the methylation of 5-hydroxyuridine (ho5U) to form 5-methoxyuridine (mo5U) at position 34 in tRNAs.</text>
</comment>
<feature type="binding site" evidence="4">
    <location>
        <position position="81"/>
    </location>
    <ligand>
        <name>S-adenosyl-L-methionine</name>
        <dbReference type="ChEBI" id="CHEBI:59789"/>
    </ligand>
</feature>
<feature type="binding site" evidence="4">
    <location>
        <position position="129"/>
    </location>
    <ligand>
        <name>S-adenosyl-L-methionine</name>
        <dbReference type="ChEBI" id="CHEBI:59789"/>
    </ligand>
</feature>
<evidence type="ECO:0000256" key="3">
    <source>
        <dbReference type="ARBA" id="ARBA00022691"/>
    </source>
</evidence>
<dbReference type="PANTHER" id="PTHR10509:SF14">
    <property type="entry name" value="CAFFEOYL-COA O-METHYLTRANSFERASE 3-RELATED"/>
    <property type="match status" value="1"/>
</dbReference>
<dbReference type="EMBL" id="CP069486">
    <property type="protein sequence ID" value="QRO84604.1"/>
    <property type="molecule type" value="Genomic_DNA"/>
</dbReference>
<dbReference type="GO" id="GO:0008757">
    <property type="term" value="F:S-adenosylmethionine-dependent methyltransferase activity"/>
    <property type="evidence" value="ECO:0007669"/>
    <property type="project" value="TreeGrafter"/>
</dbReference>
<feature type="binding site" evidence="4">
    <location>
        <position position="34"/>
    </location>
    <ligand>
        <name>S-adenosyl-L-methionine</name>
        <dbReference type="ChEBI" id="CHEBI:59789"/>
    </ligand>
</feature>
<evidence type="ECO:0000256" key="2">
    <source>
        <dbReference type="ARBA" id="ARBA00022679"/>
    </source>
</evidence>
<feature type="binding site" evidence="4">
    <location>
        <position position="155"/>
    </location>
    <ligand>
        <name>Mg(2+)</name>
        <dbReference type="ChEBI" id="CHEBI:18420"/>
    </ligand>
</feature>
<feature type="binding site" evidence="4">
    <location>
        <position position="156"/>
    </location>
    <ligand>
        <name>Mg(2+)</name>
        <dbReference type="ChEBI" id="CHEBI:18420"/>
    </ligand>
</feature>
<reference evidence="6 8" key="3">
    <citation type="submission" date="2021-02" db="EMBL/GenBank/DDBJ databases">
        <title>FDA dAtabase for Regulatory Grade micrObial Sequences (FDA-ARGOS): Supporting development and validation of Infectious Disease Dx tests.</title>
        <authorList>
            <person name="Sproer C."/>
            <person name="Gronow S."/>
            <person name="Severitt S."/>
            <person name="Schroder I."/>
            <person name="Tallon L."/>
            <person name="Sadzewicz L."/>
            <person name="Zhao X."/>
            <person name="Boylan J."/>
            <person name="Ott S."/>
            <person name="Bowen H."/>
            <person name="Vavikolanu K."/>
            <person name="Mehta A."/>
            <person name="Aluvathingal J."/>
            <person name="Nadendla S."/>
            <person name="Lowell S."/>
            <person name="Myers T."/>
            <person name="Yan Y."/>
            <person name="Sichtig H."/>
        </authorList>
    </citation>
    <scope>NUCLEOTIDE SEQUENCE [LARGE SCALE GENOMIC DNA]</scope>
    <source>
        <strain evidence="6 8">FDAARGOS_1207</strain>
    </source>
</reference>
<dbReference type="EC" id="2.1.1.-" evidence="4"/>
<dbReference type="HAMAP" id="MF_02217">
    <property type="entry name" value="TrmR_methyltr"/>
    <property type="match status" value="1"/>
</dbReference>
<accession>A0A2T4PV87</accession>
<name>A0A2T4PV87_9STAP</name>
<keyword evidence="4" id="KW-0460">Magnesium</keyword>
<dbReference type="GeneID" id="64116574"/>
<dbReference type="STRING" id="1167632.GCA_000286335_00096"/>
<dbReference type="Gene3D" id="3.40.50.150">
    <property type="entry name" value="Vaccinia Virus protein VP39"/>
    <property type="match status" value="1"/>
</dbReference>
<feature type="binding site" evidence="4">
    <location>
        <begin position="109"/>
        <end position="110"/>
    </location>
    <ligand>
        <name>S-adenosyl-L-methionine</name>
        <dbReference type="ChEBI" id="CHEBI:59789"/>
    </ligand>
</feature>
<keyword evidence="8" id="KW-1185">Reference proteome</keyword>
<dbReference type="Pfam" id="PF01596">
    <property type="entry name" value="Methyltransf_3"/>
    <property type="match status" value="1"/>
</dbReference>
<dbReference type="OrthoDB" id="9799672at2"/>
<dbReference type="CDD" id="cd02440">
    <property type="entry name" value="AdoMet_MTases"/>
    <property type="match status" value="1"/>
</dbReference>
<evidence type="ECO:0000313" key="6">
    <source>
        <dbReference type="EMBL" id="QRO84604.1"/>
    </source>
</evidence>
<evidence type="ECO:0000313" key="7">
    <source>
        <dbReference type="Proteomes" id="UP000241209"/>
    </source>
</evidence>
<dbReference type="Proteomes" id="UP000241209">
    <property type="component" value="Unassembled WGS sequence"/>
</dbReference>
<comment type="subunit">
    <text evidence="4">Homodimer.</text>
</comment>
<dbReference type="SUPFAM" id="SSF53335">
    <property type="entry name" value="S-adenosyl-L-methionine-dependent methyltransferases"/>
    <property type="match status" value="1"/>
</dbReference>
<keyword evidence="4" id="KW-0479">Metal-binding</keyword>
<dbReference type="InterPro" id="IPR002935">
    <property type="entry name" value="SAM_O-MeTrfase"/>
</dbReference>
<feature type="binding site" evidence="4">
    <location>
        <position position="129"/>
    </location>
    <ligand>
        <name>Mg(2+)</name>
        <dbReference type="ChEBI" id="CHEBI:18420"/>
    </ligand>
</feature>
<keyword evidence="4" id="KW-0819">tRNA processing</keyword>
<keyword evidence="2 4" id="KW-0808">Transferase</keyword>